<gene>
    <name evidence="1" type="ORF">HPB49_010569</name>
</gene>
<reference evidence="1" key="1">
    <citation type="submission" date="2020-05" db="EMBL/GenBank/DDBJ databases">
        <title>Large-scale comparative analyses of tick genomes elucidate their genetic diversity and vector capacities.</title>
        <authorList>
            <person name="Jia N."/>
            <person name="Wang J."/>
            <person name="Shi W."/>
            <person name="Du L."/>
            <person name="Sun Y."/>
            <person name="Zhan W."/>
            <person name="Jiang J."/>
            <person name="Wang Q."/>
            <person name="Zhang B."/>
            <person name="Ji P."/>
            <person name="Sakyi L.B."/>
            <person name="Cui X."/>
            <person name="Yuan T."/>
            <person name="Jiang B."/>
            <person name="Yang W."/>
            <person name="Lam T.T.-Y."/>
            <person name="Chang Q."/>
            <person name="Ding S."/>
            <person name="Wang X."/>
            <person name="Zhu J."/>
            <person name="Ruan X."/>
            <person name="Zhao L."/>
            <person name="Wei J."/>
            <person name="Que T."/>
            <person name="Du C."/>
            <person name="Cheng J."/>
            <person name="Dai P."/>
            <person name="Han X."/>
            <person name="Huang E."/>
            <person name="Gao Y."/>
            <person name="Liu J."/>
            <person name="Shao H."/>
            <person name="Ye R."/>
            <person name="Li L."/>
            <person name="Wei W."/>
            <person name="Wang X."/>
            <person name="Wang C."/>
            <person name="Yang T."/>
            <person name="Huo Q."/>
            <person name="Li W."/>
            <person name="Guo W."/>
            <person name="Chen H."/>
            <person name="Zhou L."/>
            <person name="Ni X."/>
            <person name="Tian J."/>
            <person name="Zhou Y."/>
            <person name="Sheng Y."/>
            <person name="Liu T."/>
            <person name="Pan Y."/>
            <person name="Xia L."/>
            <person name="Li J."/>
            <person name="Zhao F."/>
            <person name="Cao W."/>
        </authorList>
    </citation>
    <scope>NUCLEOTIDE SEQUENCE</scope>
    <source>
        <strain evidence="1">Dsil-2018</strain>
    </source>
</reference>
<dbReference type="EMBL" id="CM023478">
    <property type="protein sequence ID" value="KAH7933229.1"/>
    <property type="molecule type" value="Genomic_DNA"/>
</dbReference>
<dbReference type="Proteomes" id="UP000821865">
    <property type="component" value="Chromosome 9"/>
</dbReference>
<proteinExistence type="predicted"/>
<keyword evidence="2" id="KW-1185">Reference proteome</keyword>
<organism evidence="1 2">
    <name type="scientific">Dermacentor silvarum</name>
    <name type="common">Tick</name>
    <dbReference type="NCBI Taxonomy" id="543639"/>
    <lineage>
        <taxon>Eukaryota</taxon>
        <taxon>Metazoa</taxon>
        <taxon>Ecdysozoa</taxon>
        <taxon>Arthropoda</taxon>
        <taxon>Chelicerata</taxon>
        <taxon>Arachnida</taxon>
        <taxon>Acari</taxon>
        <taxon>Parasitiformes</taxon>
        <taxon>Ixodida</taxon>
        <taxon>Ixodoidea</taxon>
        <taxon>Ixodidae</taxon>
        <taxon>Rhipicephalinae</taxon>
        <taxon>Dermacentor</taxon>
    </lineage>
</organism>
<comment type="caution">
    <text evidence="1">The sequence shown here is derived from an EMBL/GenBank/DDBJ whole genome shotgun (WGS) entry which is preliminary data.</text>
</comment>
<protein>
    <submittedName>
        <fullName evidence="1">Uncharacterized protein</fullName>
    </submittedName>
</protein>
<name>A0ACB8C308_DERSI</name>
<accession>A0ACB8C308</accession>
<evidence type="ECO:0000313" key="1">
    <source>
        <dbReference type="EMBL" id="KAH7933229.1"/>
    </source>
</evidence>
<evidence type="ECO:0000313" key="2">
    <source>
        <dbReference type="Proteomes" id="UP000821865"/>
    </source>
</evidence>
<sequence length="63" mass="7457">MVVGRMFAEDSTDYVKLKQTLLQRFRCTKEGYRMKFWDVRPKTQRQNNSSQCACWDTSTIGKS</sequence>